<dbReference type="Proteomes" id="UP001527925">
    <property type="component" value="Unassembled WGS sequence"/>
</dbReference>
<name>A0ABR4NHH3_9FUNG</name>
<feature type="region of interest" description="Disordered" evidence="2">
    <location>
        <begin position="518"/>
        <end position="546"/>
    </location>
</feature>
<accession>A0ABR4NHH3</accession>
<feature type="compositionally biased region" description="Polar residues" evidence="2">
    <location>
        <begin position="30"/>
        <end position="44"/>
    </location>
</feature>
<feature type="transmembrane region" description="Helical" evidence="3">
    <location>
        <begin position="572"/>
        <end position="594"/>
    </location>
</feature>
<evidence type="ECO:0000256" key="2">
    <source>
        <dbReference type="SAM" id="MobiDB-lite"/>
    </source>
</evidence>
<gene>
    <name evidence="4" type="ORF">HK105_201225</name>
</gene>
<comment type="caution">
    <text evidence="4">The sequence shown here is derived from an EMBL/GenBank/DDBJ whole genome shotgun (WGS) entry which is preliminary data.</text>
</comment>
<keyword evidence="5" id="KW-1185">Reference proteome</keyword>
<dbReference type="InterPro" id="IPR026749">
    <property type="entry name" value="Tmem135"/>
</dbReference>
<feature type="compositionally biased region" description="Pro residues" evidence="2">
    <location>
        <begin position="524"/>
        <end position="536"/>
    </location>
</feature>
<keyword evidence="3" id="KW-0812">Transmembrane</keyword>
<sequence length="704" mass="74691">MDRAPHSHSAYALGPPVPVSAPAAGGSAKQAVSSHGSTASNATQRPLAAPPYALTTAAATSTPAQALRTVLHIFASAWTTKVLLTLLSPRSRRGKSWLRILFDRNDLRLAAAVAAASGAFRGLSLAAASISARADARAAGILSPAEAASRSHRGATALVDKLAANPAVVRLVRSPQWSAIKGAVAGMCLALDPSADRRMQFALMLLVRAAYFGVRAWVYTPRIAAAPPAATAALEPVPAPGASPAVRSGVLPAPVDGRSAVAGGQGSAALHSAHVNGHTVVRVVPGAVAANALRRALDAGGVQAVWLFNAYCICYWAFVDPDVLPKSYYRSVLAISSNRERYGRNNKDITRGLTLLTEYMAKRPASLPFAHIPPSTNSLSHVKDFLSKAISSAAEDSELAEAAKYLETLPSLIPEGARHQFLGCAAVHPGEAGCASAGFRVFNLAFSKLLRVYSVINVALLVWGLAKHGLKLLKARNKRMRRERAKARRAAALAAAQPHDLVTGIAPSASLSDDVATPISPMSQPIPSPVGYPGVPPRSRSASSSSSTVSASYSVAKIEPTRKVLIALLRRFVVATLRSVVSISGFLFMFSYGICFFRRLFGREYQMNYGLAGLFASPAMLIEKISRIPELNTYCTTQVLQALWAWMLRAGWVKNLKHGDMLVIVPSTAILTLILDWHPHAAHGFYGPLFNSFFGTLPHRPASK</sequence>
<feature type="region of interest" description="Disordered" evidence="2">
    <location>
        <begin position="1"/>
        <end position="45"/>
    </location>
</feature>
<evidence type="ECO:0000256" key="3">
    <source>
        <dbReference type="SAM" id="Phobius"/>
    </source>
</evidence>
<reference evidence="4 5" key="1">
    <citation type="submission" date="2023-09" db="EMBL/GenBank/DDBJ databases">
        <title>Pangenome analysis of Batrachochytrium dendrobatidis and related Chytrids.</title>
        <authorList>
            <person name="Yacoub M.N."/>
            <person name="Stajich J.E."/>
            <person name="James T.Y."/>
        </authorList>
    </citation>
    <scope>NUCLEOTIDE SEQUENCE [LARGE SCALE GENOMIC DNA]</scope>
    <source>
        <strain evidence="4 5">JEL0888</strain>
    </source>
</reference>
<dbReference type="PANTHER" id="PTHR12459:SF15">
    <property type="entry name" value="TRANSMEMBRANE PROTEIN 135"/>
    <property type="match status" value="1"/>
</dbReference>
<dbReference type="PANTHER" id="PTHR12459">
    <property type="entry name" value="TRANSMEMBRANE PROTEIN 135-RELATED"/>
    <property type="match status" value="1"/>
</dbReference>
<keyword evidence="3" id="KW-0472">Membrane</keyword>
<dbReference type="EMBL" id="JADGIZ020000004">
    <property type="protein sequence ID" value="KAL2918956.1"/>
    <property type="molecule type" value="Genomic_DNA"/>
</dbReference>
<proteinExistence type="predicted"/>
<keyword evidence="3" id="KW-1133">Transmembrane helix</keyword>
<evidence type="ECO:0008006" key="6">
    <source>
        <dbReference type="Google" id="ProtNLM"/>
    </source>
</evidence>
<organism evidence="4 5">
    <name type="scientific">Polyrhizophydium stewartii</name>
    <dbReference type="NCBI Taxonomy" id="2732419"/>
    <lineage>
        <taxon>Eukaryota</taxon>
        <taxon>Fungi</taxon>
        <taxon>Fungi incertae sedis</taxon>
        <taxon>Chytridiomycota</taxon>
        <taxon>Chytridiomycota incertae sedis</taxon>
        <taxon>Chytridiomycetes</taxon>
        <taxon>Rhizophydiales</taxon>
        <taxon>Rhizophydiales incertae sedis</taxon>
        <taxon>Polyrhizophydium</taxon>
    </lineage>
</organism>
<protein>
    <recommendedName>
        <fullName evidence="6">Transmembrane protein 135 N-terminal domain-containing protein</fullName>
    </recommendedName>
</protein>
<evidence type="ECO:0000256" key="1">
    <source>
        <dbReference type="SAM" id="Coils"/>
    </source>
</evidence>
<feature type="coiled-coil region" evidence="1">
    <location>
        <begin position="470"/>
        <end position="497"/>
    </location>
</feature>
<keyword evidence="1" id="KW-0175">Coiled coil</keyword>
<evidence type="ECO:0000313" key="5">
    <source>
        <dbReference type="Proteomes" id="UP001527925"/>
    </source>
</evidence>
<evidence type="ECO:0000313" key="4">
    <source>
        <dbReference type="EMBL" id="KAL2918956.1"/>
    </source>
</evidence>